<proteinExistence type="predicted"/>
<name>A0A0C9XBA9_9AGAR</name>
<reference evidence="1 2" key="1">
    <citation type="submission" date="2014-04" db="EMBL/GenBank/DDBJ databases">
        <authorList>
            <consortium name="DOE Joint Genome Institute"/>
            <person name="Kuo A."/>
            <person name="Kohler A."/>
            <person name="Nagy L.G."/>
            <person name="Floudas D."/>
            <person name="Copeland A."/>
            <person name="Barry K.W."/>
            <person name="Cichocki N."/>
            <person name="Veneault-Fourrey C."/>
            <person name="LaButti K."/>
            <person name="Lindquist E.A."/>
            <person name="Lipzen A."/>
            <person name="Lundell T."/>
            <person name="Morin E."/>
            <person name="Murat C."/>
            <person name="Sun H."/>
            <person name="Tunlid A."/>
            <person name="Henrissat B."/>
            <person name="Grigoriev I.V."/>
            <person name="Hibbett D.S."/>
            <person name="Martin F."/>
            <person name="Nordberg H.P."/>
            <person name="Cantor M.N."/>
            <person name="Hua S.X."/>
        </authorList>
    </citation>
    <scope>NUCLEOTIDE SEQUENCE [LARGE SCALE GENOMIC DNA]</scope>
    <source>
        <strain evidence="1 2">LaAM-08-1</strain>
    </source>
</reference>
<dbReference type="AlphaFoldDB" id="A0A0C9XBA9"/>
<keyword evidence="2" id="KW-1185">Reference proteome</keyword>
<evidence type="ECO:0000313" key="1">
    <source>
        <dbReference type="EMBL" id="KIJ93502.1"/>
    </source>
</evidence>
<protein>
    <submittedName>
        <fullName evidence="1">Uncharacterized protein</fullName>
    </submittedName>
</protein>
<dbReference type="Proteomes" id="UP000054477">
    <property type="component" value="Unassembled WGS sequence"/>
</dbReference>
<evidence type="ECO:0000313" key="2">
    <source>
        <dbReference type="Proteomes" id="UP000054477"/>
    </source>
</evidence>
<organism evidence="1 2">
    <name type="scientific">Laccaria amethystina LaAM-08-1</name>
    <dbReference type="NCBI Taxonomy" id="1095629"/>
    <lineage>
        <taxon>Eukaryota</taxon>
        <taxon>Fungi</taxon>
        <taxon>Dikarya</taxon>
        <taxon>Basidiomycota</taxon>
        <taxon>Agaricomycotina</taxon>
        <taxon>Agaricomycetes</taxon>
        <taxon>Agaricomycetidae</taxon>
        <taxon>Agaricales</taxon>
        <taxon>Agaricineae</taxon>
        <taxon>Hydnangiaceae</taxon>
        <taxon>Laccaria</taxon>
    </lineage>
</organism>
<accession>A0A0C9XBA9</accession>
<reference evidence="2" key="2">
    <citation type="submission" date="2015-01" db="EMBL/GenBank/DDBJ databases">
        <title>Evolutionary Origins and Diversification of the Mycorrhizal Mutualists.</title>
        <authorList>
            <consortium name="DOE Joint Genome Institute"/>
            <consortium name="Mycorrhizal Genomics Consortium"/>
            <person name="Kohler A."/>
            <person name="Kuo A."/>
            <person name="Nagy L.G."/>
            <person name="Floudas D."/>
            <person name="Copeland A."/>
            <person name="Barry K.W."/>
            <person name="Cichocki N."/>
            <person name="Veneault-Fourrey C."/>
            <person name="LaButti K."/>
            <person name="Lindquist E.A."/>
            <person name="Lipzen A."/>
            <person name="Lundell T."/>
            <person name="Morin E."/>
            <person name="Murat C."/>
            <person name="Riley R."/>
            <person name="Ohm R."/>
            <person name="Sun H."/>
            <person name="Tunlid A."/>
            <person name="Henrissat B."/>
            <person name="Grigoriev I.V."/>
            <person name="Hibbett D.S."/>
            <person name="Martin F."/>
        </authorList>
    </citation>
    <scope>NUCLEOTIDE SEQUENCE [LARGE SCALE GENOMIC DNA]</scope>
    <source>
        <strain evidence="2">LaAM-08-1</strain>
    </source>
</reference>
<gene>
    <name evidence="1" type="ORF">K443DRAFT_684504</name>
</gene>
<sequence>MLDGRIDAQGPIQDLRAHGLVVVEGERGAGWGAEREGSHLSRDIVVEFEAKV</sequence>
<dbReference type="HOGENOM" id="CLU_3087592_0_0_1"/>
<dbReference type="EMBL" id="KN838840">
    <property type="protein sequence ID" value="KIJ93502.1"/>
    <property type="molecule type" value="Genomic_DNA"/>
</dbReference>